<evidence type="ECO:0000256" key="3">
    <source>
        <dbReference type="ARBA" id="ARBA00022970"/>
    </source>
</evidence>
<dbReference type="PANTHER" id="PTHR30483:SF6">
    <property type="entry name" value="PERIPLASMIC BINDING PROTEIN OF ABC TRANSPORTER FOR NATURAL AMINO ACIDS"/>
    <property type="match status" value="1"/>
</dbReference>
<gene>
    <name evidence="6" type="ORF">EV668_4639</name>
</gene>
<dbReference type="RefSeq" id="WP_166652604.1">
    <property type="nucleotide sequence ID" value="NZ_SNZR01000017.1"/>
</dbReference>
<evidence type="ECO:0000313" key="7">
    <source>
        <dbReference type="Proteomes" id="UP000295122"/>
    </source>
</evidence>
<feature type="domain" description="Leucine-binding protein" evidence="5">
    <location>
        <begin position="25"/>
        <end position="363"/>
    </location>
</feature>
<dbReference type="AlphaFoldDB" id="A0A4R7BNJ3"/>
<reference evidence="6 7" key="1">
    <citation type="submission" date="2019-03" db="EMBL/GenBank/DDBJ databases">
        <title>Genomic Encyclopedia of Type Strains, Phase IV (KMG-IV): sequencing the most valuable type-strain genomes for metagenomic binning, comparative biology and taxonomic classification.</title>
        <authorList>
            <person name="Goeker M."/>
        </authorList>
    </citation>
    <scope>NUCLEOTIDE SEQUENCE [LARGE SCALE GENOMIC DNA]</scope>
    <source>
        <strain evidence="6 7">DSM 25903</strain>
    </source>
</reference>
<comment type="similarity">
    <text evidence="1">Belongs to the leucine-binding protein family.</text>
</comment>
<evidence type="ECO:0000256" key="4">
    <source>
        <dbReference type="SAM" id="SignalP"/>
    </source>
</evidence>
<keyword evidence="3" id="KW-0029">Amino-acid transport</keyword>
<evidence type="ECO:0000313" key="6">
    <source>
        <dbReference type="EMBL" id="TDR85516.1"/>
    </source>
</evidence>
<accession>A0A4R7BNJ3</accession>
<dbReference type="Proteomes" id="UP000295122">
    <property type="component" value="Unassembled WGS sequence"/>
</dbReference>
<dbReference type="InterPro" id="IPR028081">
    <property type="entry name" value="Leu-bd"/>
</dbReference>
<name>A0A4R7BNJ3_9HYPH</name>
<feature type="signal peptide" evidence="4">
    <location>
        <begin position="1"/>
        <end position="21"/>
    </location>
</feature>
<keyword evidence="2 4" id="KW-0732">Signal</keyword>
<comment type="caution">
    <text evidence="6">The sequence shown here is derived from an EMBL/GenBank/DDBJ whole genome shotgun (WGS) entry which is preliminary data.</text>
</comment>
<dbReference type="PANTHER" id="PTHR30483">
    <property type="entry name" value="LEUCINE-SPECIFIC-BINDING PROTEIN"/>
    <property type="match status" value="1"/>
</dbReference>
<evidence type="ECO:0000256" key="1">
    <source>
        <dbReference type="ARBA" id="ARBA00010062"/>
    </source>
</evidence>
<dbReference type="CDD" id="cd06327">
    <property type="entry name" value="PBP1_SBP-like"/>
    <property type="match status" value="1"/>
</dbReference>
<dbReference type="SUPFAM" id="SSF53822">
    <property type="entry name" value="Periplasmic binding protein-like I"/>
    <property type="match status" value="1"/>
</dbReference>
<keyword evidence="3" id="KW-0813">Transport</keyword>
<sequence>MRGARAIAALVFGLVSYAAEAQQRPLKVGVLTDMTGILSSALGTGSVDAARMAIADFGGEMFGRPIEFVYADHQNKPDIGATIVRRWFDEDGVDMIADIGNSAVALAVRELVVSKNRVALFVGASSSDLTGKACSPNTAQWSHDSYLFASALPKKLIAEGKKSWFLMVQDWAFGHALQRDVTANVQAAEGKVVGSVRHPAGSADYSSLLLQAQGSGANVVAFLSAVQDLSNSIKQAREFGVGRDGKQILVAPAFLLSDAHGVGLEAAQGITFSTVWYWNMNPAARAWSMGFFARNKFMPAEAHAGTYSAVSHYLKAVKAVGTTDPKAVMKQMRQEKVVDFFQDDAWLREDGRLMRRAYVAQMKSPSESKEPWDYYKLLTAIPPEEGFRPASERACPLDQK</sequence>
<dbReference type="Pfam" id="PF13458">
    <property type="entry name" value="Peripla_BP_6"/>
    <property type="match status" value="1"/>
</dbReference>
<dbReference type="GO" id="GO:0006865">
    <property type="term" value="P:amino acid transport"/>
    <property type="evidence" value="ECO:0007669"/>
    <property type="project" value="UniProtKB-KW"/>
</dbReference>
<dbReference type="InterPro" id="IPR051010">
    <property type="entry name" value="BCAA_transport"/>
</dbReference>
<proteinExistence type="inferred from homology"/>
<dbReference type="InterPro" id="IPR028082">
    <property type="entry name" value="Peripla_BP_I"/>
</dbReference>
<dbReference type="Gene3D" id="3.40.50.2300">
    <property type="match status" value="2"/>
</dbReference>
<feature type="chain" id="PRO_5020396452" evidence="4">
    <location>
        <begin position="22"/>
        <end position="400"/>
    </location>
</feature>
<evidence type="ECO:0000259" key="5">
    <source>
        <dbReference type="Pfam" id="PF13458"/>
    </source>
</evidence>
<evidence type="ECO:0000256" key="2">
    <source>
        <dbReference type="ARBA" id="ARBA00022729"/>
    </source>
</evidence>
<protein>
    <submittedName>
        <fullName evidence="6">Branched-chain amino acid transport system substrate-binding protein</fullName>
    </submittedName>
</protein>
<dbReference type="EMBL" id="SNZR01000017">
    <property type="protein sequence ID" value="TDR85516.1"/>
    <property type="molecule type" value="Genomic_DNA"/>
</dbReference>
<organism evidence="6 7">
    <name type="scientific">Enterovirga rhinocerotis</name>
    <dbReference type="NCBI Taxonomy" id="1339210"/>
    <lineage>
        <taxon>Bacteria</taxon>
        <taxon>Pseudomonadati</taxon>
        <taxon>Pseudomonadota</taxon>
        <taxon>Alphaproteobacteria</taxon>
        <taxon>Hyphomicrobiales</taxon>
        <taxon>Methylobacteriaceae</taxon>
        <taxon>Enterovirga</taxon>
    </lineage>
</organism>
<keyword evidence="7" id="KW-1185">Reference proteome</keyword>